<evidence type="ECO:0000313" key="1">
    <source>
        <dbReference type="EMBL" id="EKJ71570.1"/>
    </source>
</evidence>
<accession>K3VZ07</accession>
<name>K3VZ07_FUSPC</name>
<evidence type="ECO:0000313" key="2">
    <source>
        <dbReference type="Proteomes" id="UP000007978"/>
    </source>
</evidence>
<protein>
    <submittedName>
        <fullName evidence="1">Uncharacterized protein</fullName>
    </submittedName>
</protein>
<dbReference type="EMBL" id="AFNW01000284">
    <property type="protein sequence ID" value="EKJ71570.1"/>
    <property type="molecule type" value="Genomic_DNA"/>
</dbReference>
<gene>
    <name evidence="1" type="ORF">FPSE_08209</name>
</gene>
<dbReference type="AlphaFoldDB" id="K3VZ07"/>
<dbReference type="OrthoDB" id="10472914at2759"/>
<keyword evidence="2" id="KW-1185">Reference proteome</keyword>
<dbReference type="KEGG" id="fpu:FPSE_08209"/>
<organism evidence="1 2">
    <name type="scientific">Fusarium pseudograminearum (strain CS3096)</name>
    <name type="common">Wheat and barley crown-rot fungus</name>
    <dbReference type="NCBI Taxonomy" id="1028729"/>
    <lineage>
        <taxon>Eukaryota</taxon>
        <taxon>Fungi</taxon>
        <taxon>Dikarya</taxon>
        <taxon>Ascomycota</taxon>
        <taxon>Pezizomycotina</taxon>
        <taxon>Sordariomycetes</taxon>
        <taxon>Hypocreomycetidae</taxon>
        <taxon>Hypocreales</taxon>
        <taxon>Nectriaceae</taxon>
        <taxon>Fusarium</taxon>
    </lineage>
</organism>
<proteinExistence type="predicted"/>
<dbReference type="RefSeq" id="XP_009259602.1">
    <property type="nucleotide sequence ID" value="XM_009261327.1"/>
</dbReference>
<dbReference type="Proteomes" id="UP000007978">
    <property type="component" value="Chromosome 2"/>
</dbReference>
<dbReference type="GeneID" id="20366827"/>
<sequence>MAQDGNSLYLVLPVYCNLATPAREVPVVGEAGTPSLQAHNEIVANMIRCMVHTSIAPTPIPAPIPAFAPVDIPVGSSDDTGVSDAEPDDADASLAVVACVDVATLAEEDVSEVTNAVVEVDSPVNTVPTTVYSFSFRFHVAHTFGLDGRTANLPTPLLQQPEL</sequence>
<dbReference type="HOGENOM" id="CLU_1627136_0_0_1"/>
<comment type="caution">
    <text evidence="1">The sequence shown here is derived from an EMBL/GenBank/DDBJ whole genome shotgun (WGS) entry which is preliminary data.</text>
</comment>
<reference evidence="1 2" key="1">
    <citation type="journal article" date="2012" name="PLoS Pathog.">
        <title>Comparative pathogenomics reveals horizontally acquired novel virulence genes in fungi infecting cereal hosts.</title>
        <authorList>
            <person name="Gardiner D.M."/>
            <person name="McDonald M.C."/>
            <person name="Covarelli L."/>
            <person name="Solomon P.S."/>
            <person name="Rusu A.G."/>
            <person name="Marshall M."/>
            <person name="Kazan K."/>
            <person name="Chakraborty S."/>
            <person name="McDonald B.A."/>
            <person name="Manners J.M."/>
        </authorList>
    </citation>
    <scope>NUCLEOTIDE SEQUENCE [LARGE SCALE GENOMIC DNA]</scope>
    <source>
        <strain evidence="1 2">CS3096</strain>
    </source>
</reference>